<accession>A0AAV7I2T4</accession>
<gene>
    <name evidence="2" type="ORF">KQX54_011116</name>
</gene>
<keyword evidence="3" id="KW-1185">Reference proteome</keyword>
<dbReference type="Proteomes" id="UP000826195">
    <property type="component" value="Unassembled WGS sequence"/>
</dbReference>
<evidence type="ECO:0000313" key="3">
    <source>
        <dbReference type="Proteomes" id="UP000826195"/>
    </source>
</evidence>
<dbReference type="AlphaFoldDB" id="A0AAV7I2T4"/>
<organism evidence="2 3">
    <name type="scientific">Cotesia glomerata</name>
    <name type="common">Lepidopteran parasitic wasp</name>
    <name type="synonym">Apanteles glomeratus</name>
    <dbReference type="NCBI Taxonomy" id="32391"/>
    <lineage>
        <taxon>Eukaryota</taxon>
        <taxon>Metazoa</taxon>
        <taxon>Ecdysozoa</taxon>
        <taxon>Arthropoda</taxon>
        <taxon>Hexapoda</taxon>
        <taxon>Insecta</taxon>
        <taxon>Pterygota</taxon>
        <taxon>Neoptera</taxon>
        <taxon>Endopterygota</taxon>
        <taxon>Hymenoptera</taxon>
        <taxon>Apocrita</taxon>
        <taxon>Ichneumonoidea</taxon>
        <taxon>Braconidae</taxon>
        <taxon>Microgastrinae</taxon>
        <taxon>Cotesia</taxon>
    </lineage>
</organism>
<protein>
    <submittedName>
        <fullName evidence="2">Uncharacterized protein</fullName>
    </submittedName>
</protein>
<feature type="region of interest" description="Disordered" evidence="1">
    <location>
        <begin position="1"/>
        <end position="20"/>
    </location>
</feature>
<evidence type="ECO:0000313" key="2">
    <source>
        <dbReference type="EMBL" id="KAH0540009.1"/>
    </source>
</evidence>
<feature type="region of interest" description="Disordered" evidence="1">
    <location>
        <begin position="36"/>
        <end position="99"/>
    </location>
</feature>
<dbReference type="EMBL" id="JAHXZJ010002609">
    <property type="protein sequence ID" value="KAH0540009.1"/>
    <property type="molecule type" value="Genomic_DNA"/>
</dbReference>
<sequence>MECTSKAGKQNKNEPTRTAGLASLCTVASATTRINGGVQQRRSAGNLEPTKLRSRIRTASIAGTVTKSGDKKPSPGVEAVSTTKSRFSNSRSNPRTEAA</sequence>
<feature type="compositionally biased region" description="Polar residues" evidence="1">
    <location>
        <begin position="80"/>
        <end position="99"/>
    </location>
</feature>
<reference evidence="2 3" key="1">
    <citation type="journal article" date="2021" name="J. Hered.">
        <title>A chromosome-level genome assembly of the parasitoid wasp, Cotesia glomerata (Hymenoptera: Braconidae).</title>
        <authorList>
            <person name="Pinto B.J."/>
            <person name="Weis J.J."/>
            <person name="Gamble T."/>
            <person name="Ode P.J."/>
            <person name="Paul R."/>
            <person name="Zaspel J.M."/>
        </authorList>
    </citation>
    <scope>NUCLEOTIDE SEQUENCE [LARGE SCALE GENOMIC DNA]</scope>
    <source>
        <strain evidence="2">CgM1</strain>
    </source>
</reference>
<name>A0AAV7I2T4_COTGL</name>
<proteinExistence type="predicted"/>
<comment type="caution">
    <text evidence="2">The sequence shown here is derived from an EMBL/GenBank/DDBJ whole genome shotgun (WGS) entry which is preliminary data.</text>
</comment>
<evidence type="ECO:0000256" key="1">
    <source>
        <dbReference type="SAM" id="MobiDB-lite"/>
    </source>
</evidence>